<dbReference type="Gene3D" id="2.60.40.10">
    <property type="entry name" value="Immunoglobulins"/>
    <property type="match status" value="4"/>
</dbReference>
<dbReference type="SMART" id="SM00409">
    <property type="entry name" value="IG"/>
    <property type="match status" value="4"/>
</dbReference>
<dbReference type="GO" id="GO:0009986">
    <property type="term" value="C:cell surface"/>
    <property type="evidence" value="ECO:0000318"/>
    <property type="project" value="GO_Central"/>
</dbReference>
<evidence type="ECO:0000256" key="11">
    <source>
        <dbReference type="ARBA" id="ARBA00038761"/>
    </source>
</evidence>
<gene>
    <name evidence="17" type="ORF">NEMVEDRAFT_v1g196737</name>
</gene>
<dbReference type="PhylomeDB" id="A7RG80"/>
<evidence type="ECO:0000256" key="4">
    <source>
        <dbReference type="ARBA" id="ARBA00022801"/>
    </source>
</evidence>
<dbReference type="EMBL" id="DS469509">
    <property type="protein sequence ID" value="EDO49483.1"/>
    <property type="molecule type" value="Genomic_DNA"/>
</dbReference>
<keyword evidence="2" id="KW-0244">Early protein</keyword>
<dbReference type="OMA" id="RQYLACE"/>
<feature type="domain" description="Ig-like" evidence="16">
    <location>
        <begin position="136"/>
        <end position="234"/>
    </location>
</feature>
<feature type="domain" description="Ig-like" evidence="16">
    <location>
        <begin position="339"/>
        <end position="467"/>
    </location>
</feature>
<dbReference type="PROSITE" id="PS50104">
    <property type="entry name" value="TIR"/>
    <property type="match status" value="1"/>
</dbReference>
<reference evidence="17 18" key="1">
    <citation type="journal article" date="2007" name="Science">
        <title>Sea anemone genome reveals ancestral eumetazoan gene repertoire and genomic organization.</title>
        <authorList>
            <person name="Putnam N.H."/>
            <person name="Srivastava M."/>
            <person name="Hellsten U."/>
            <person name="Dirks B."/>
            <person name="Chapman J."/>
            <person name="Salamov A."/>
            <person name="Terry A."/>
            <person name="Shapiro H."/>
            <person name="Lindquist E."/>
            <person name="Kapitonov V.V."/>
            <person name="Jurka J."/>
            <person name="Genikhovich G."/>
            <person name="Grigoriev I.V."/>
            <person name="Lucas S.M."/>
            <person name="Steele R.E."/>
            <person name="Finnerty J.R."/>
            <person name="Technau U."/>
            <person name="Martindale M.Q."/>
            <person name="Rokhsar D.S."/>
        </authorList>
    </citation>
    <scope>NUCLEOTIDE SEQUENCE [LARGE SCALE GENOMIC DNA]</scope>
    <source>
        <strain evidence="18">CH2 X CH6</strain>
    </source>
</reference>
<keyword evidence="5" id="KW-0899">Viral immunoevasion</keyword>
<dbReference type="GO" id="GO:0016787">
    <property type="term" value="F:hydrolase activity"/>
    <property type="evidence" value="ECO:0007669"/>
    <property type="project" value="UniProtKB-KW"/>
</dbReference>
<keyword evidence="3" id="KW-1090">Inhibition of host innate immune response by virus</keyword>
<dbReference type="InterPro" id="IPR007110">
    <property type="entry name" value="Ig-like_dom"/>
</dbReference>
<feature type="domain" description="TIR" evidence="15">
    <location>
        <begin position="530"/>
        <end position="663"/>
    </location>
</feature>
<dbReference type="PANTHER" id="PTHR11890">
    <property type="entry name" value="INTERLEUKIN-1 RECEPTOR FAMILY MEMBER"/>
    <property type="match status" value="1"/>
</dbReference>
<evidence type="ECO:0000256" key="1">
    <source>
        <dbReference type="ARBA" id="ARBA00009752"/>
    </source>
</evidence>
<dbReference type="GO" id="GO:0005886">
    <property type="term" value="C:plasma membrane"/>
    <property type="evidence" value="ECO:0000318"/>
    <property type="project" value="GO_Central"/>
</dbReference>
<dbReference type="Pfam" id="PF01582">
    <property type="entry name" value="TIR"/>
    <property type="match status" value="1"/>
</dbReference>
<dbReference type="InterPro" id="IPR003599">
    <property type="entry name" value="Ig_sub"/>
</dbReference>
<dbReference type="InterPro" id="IPR013098">
    <property type="entry name" value="Ig_I-set"/>
</dbReference>
<dbReference type="OrthoDB" id="1421090at2759"/>
<keyword evidence="5" id="KW-1114">Inhibition of host interferon signaling pathway by virus</keyword>
<dbReference type="Pfam" id="PF13927">
    <property type="entry name" value="Ig_3"/>
    <property type="match status" value="1"/>
</dbReference>
<evidence type="ECO:0000256" key="9">
    <source>
        <dbReference type="ARBA" id="ARBA00023258"/>
    </source>
</evidence>
<evidence type="ECO:0000259" key="15">
    <source>
        <dbReference type="PROSITE" id="PS50104"/>
    </source>
</evidence>
<keyword evidence="8" id="KW-0325">Glycoprotein</keyword>
<feature type="domain" description="Ig-like" evidence="16">
    <location>
        <begin position="21"/>
        <end position="117"/>
    </location>
</feature>
<evidence type="ECO:0000259" key="16">
    <source>
        <dbReference type="PROSITE" id="PS50835"/>
    </source>
</evidence>
<evidence type="ECO:0000313" key="18">
    <source>
        <dbReference type="Proteomes" id="UP000001593"/>
    </source>
</evidence>
<dbReference type="HOGENOM" id="CLU_406151_0_0_1"/>
<keyword evidence="7" id="KW-1015">Disulfide bond</keyword>
<dbReference type="AlphaFoldDB" id="A7RG80"/>
<keyword evidence="18" id="KW-1185">Reference proteome</keyword>
<feature type="domain" description="Ig-like" evidence="16">
    <location>
        <begin position="239"/>
        <end position="333"/>
    </location>
</feature>
<protein>
    <recommendedName>
        <fullName evidence="12">Soluble interferon alpha/beta receptor OPG204</fullName>
    </recommendedName>
</protein>
<keyword evidence="10" id="KW-0393">Immunoglobulin domain</keyword>
<proteinExistence type="inferred from homology"/>
<feature type="transmembrane region" description="Helical" evidence="14">
    <location>
        <begin position="484"/>
        <end position="509"/>
    </location>
</feature>
<dbReference type="SUPFAM" id="SSF52200">
    <property type="entry name" value="Toll/Interleukin receptor TIR domain"/>
    <property type="match status" value="1"/>
</dbReference>
<evidence type="ECO:0000313" key="17">
    <source>
        <dbReference type="EMBL" id="EDO49483.1"/>
    </source>
</evidence>
<keyword evidence="9" id="KW-0922">Interferon antiviral system evasion</keyword>
<evidence type="ECO:0000256" key="14">
    <source>
        <dbReference type="SAM" id="Phobius"/>
    </source>
</evidence>
<dbReference type="CDD" id="cd00096">
    <property type="entry name" value="Ig"/>
    <property type="match status" value="1"/>
</dbReference>
<dbReference type="Pfam" id="PF07679">
    <property type="entry name" value="I-set"/>
    <property type="match status" value="1"/>
</dbReference>
<keyword evidence="4" id="KW-0378">Hydrolase</keyword>
<evidence type="ECO:0000256" key="5">
    <source>
        <dbReference type="ARBA" id="ARBA00022830"/>
    </source>
</evidence>
<dbReference type="InterPro" id="IPR036179">
    <property type="entry name" value="Ig-like_dom_sf"/>
</dbReference>
<evidence type="ECO:0000256" key="6">
    <source>
        <dbReference type="ARBA" id="ARBA00023027"/>
    </source>
</evidence>
<evidence type="ECO:0000256" key="8">
    <source>
        <dbReference type="ARBA" id="ARBA00023180"/>
    </source>
</evidence>
<dbReference type="InterPro" id="IPR013151">
    <property type="entry name" value="Immunoglobulin_dom"/>
</dbReference>
<dbReference type="InterPro" id="IPR035897">
    <property type="entry name" value="Toll_tir_struct_dom_sf"/>
</dbReference>
<dbReference type="eggNOG" id="KOG4475">
    <property type="taxonomic scope" value="Eukaryota"/>
</dbReference>
<dbReference type="InterPro" id="IPR013783">
    <property type="entry name" value="Ig-like_fold"/>
</dbReference>
<dbReference type="InterPro" id="IPR003598">
    <property type="entry name" value="Ig_sub2"/>
</dbReference>
<evidence type="ECO:0000256" key="2">
    <source>
        <dbReference type="ARBA" id="ARBA00022518"/>
    </source>
</evidence>
<dbReference type="SUPFAM" id="SSF48726">
    <property type="entry name" value="Immunoglobulin"/>
    <property type="match status" value="4"/>
</dbReference>
<organism evidence="17 18">
    <name type="scientific">Nematostella vectensis</name>
    <name type="common">Starlet sea anemone</name>
    <dbReference type="NCBI Taxonomy" id="45351"/>
    <lineage>
        <taxon>Eukaryota</taxon>
        <taxon>Metazoa</taxon>
        <taxon>Cnidaria</taxon>
        <taxon>Anthozoa</taxon>
        <taxon>Hexacorallia</taxon>
        <taxon>Actiniaria</taxon>
        <taxon>Edwardsiidae</taxon>
        <taxon>Nematostella</taxon>
    </lineage>
</organism>
<dbReference type="InterPro" id="IPR000157">
    <property type="entry name" value="TIR_dom"/>
</dbReference>
<dbReference type="SMART" id="SM00255">
    <property type="entry name" value="TIR"/>
    <property type="match status" value="1"/>
</dbReference>
<evidence type="ECO:0000256" key="12">
    <source>
        <dbReference type="ARBA" id="ARBA00041012"/>
    </source>
</evidence>
<dbReference type="Pfam" id="PF00047">
    <property type="entry name" value="ig"/>
    <property type="match status" value="1"/>
</dbReference>
<comment type="subunit">
    <text evidence="11">Interacts with host IFNA1.</text>
</comment>
<dbReference type="Proteomes" id="UP000001593">
    <property type="component" value="Unassembled WGS sequence"/>
</dbReference>
<dbReference type="Gene3D" id="3.40.50.10140">
    <property type="entry name" value="Toll/interleukin-1 receptor homology (TIR) domain"/>
    <property type="match status" value="1"/>
</dbReference>
<evidence type="ECO:0000256" key="7">
    <source>
        <dbReference type="ARBA" id="ARBA00023157"/>
    </source>
</evidence>
<name>A7RG80_NEMVE</name>
<dbReference type="InParanoid" id="A7RG80"/>
<dbReference type="GO" id="GO:0039502">
    <property type="term" value="P:symbiont-mediated suppression of host type I interferon-mediated signaling pathway"/>
    <property type="evidence" value="ECO:0007669"/>
    <property type="project" value="UniProtKB-KW"/>
</dbReference>
<accession>A7RG80</accession>
<dbReference type="PROSITE" id="PS50835">
    <property type="entry name" value="IG_LIKE"/>
    <property type="match status" value="4"/>
</dbReference>
<sequence>MDRDVTALVIKTWAIFFAALPVSILLSARDAAGEDIKCQIHSSVAGKPAATPGQNVVLNCTVAAGRRASRMDWLKHGQGVTEGVTYCLDARGAGLTCAVLQIVNASAKDAGVYVCEARGKAGWDRSQILLHVFGPPRINIPLTQPGPLRWPLGSRQYLACEVTGYPAPNITWLYNNMTVRPGRHDMWHGAYYLNALDHRRLTLNLFAVTRDNQGIYMCRASNGWGKEELVLNVTVIELPKLAVNSDSQFYVSHRGENSTLTCTVTGIRNGETITAHWRHGSSASRGRTRTQTLSGGRARLVLFLEDVTASDGGSYSCGISSKEGTHATTFLVVVGHGLPGIQATRPRIKTTAGSRCVLNCIVTLPPRTSVILSWNRNGSLMEWTSRGRQYLRDLSRAEKRTEPLVPLKSVSKLGNAISLGSLGDSSDSRLEFNLEIVNVTEEDKGWYACELNTTLGSNSSMIYLTVANVSAVGLLPKDSSNFSFAGVLGVIALCSISSCIAAFAVRYLIRRKRFIHLKGSISSKHLNNKFKYDVFLTFSSKDVDWVIRHLTPLLDKLCLEYCIHTRDFEIGKAISENIADSVYHSRKVISIMSYHYMASKYCRAELDVALYRSTEYDDSSLIVIRVDDIPKAKLPRALRNRTFIDYNDPEERRHWEKRLVKYLRAGTRCSYFMETAF</sequence>
<comment type="similarity">
    <text evidence="1">Belongs to the interleukin-1 receptor family.</text>
</comment>
<dbReference type="KEGG" id="nve:5521764"/>
<dbReference type="eggNOG" id="KOG0619">
    <property type="taxonomic scope" value="Eukaryota"/>
</dbReference>
<evidence type="ECO:0000256" key="10">
    <source>
        <dbReference type="ARBA" id="ARBA00023319"/>
    </source>
</evidence>
<dbReference type="GO" id="GO:0007166">
    <property type="term" value="P:cell surface receptor signaling pathway"/>
    <property type="evidence" value="ECO:0000318"/>
    <property type="project" value="GO_Central"/>
</dbReference>
<dbReference type="InterPro" id="IPR015621">
    <property type="entry name" value="IL-1_rcpt_fam"/>
</dbReference>
<evidence type="ECO:0000256" key="13">
    <source>
        <dbReference type="ARBA" id="ARBA00045444"/>
    </source>
</evidence>
<keyword evidence="14" id="KW-0472">Membrane</keyword>
<evidence type="ECO:0000256" key="3">
    <source>
        <dbReference type="ARBA" id="ARBA00022632"/>
    </source>
</evidence>
<keyword evidence="5" id="KW-0945">Host-virus interaction</keyword>
<keyword evidence="14" id="KW-0812">Transmembrane</keyword>
<dbReference type="PANTHER" id="PTHR11890:SF44">
    <property type="entry name" value="X-LINKED INTERLEUKIN-1 RECEPTOR ACCESSORY PROTEIN-LIKE 2"/>
    <property type="match status" value="1"/>
</dbReference>
<keyword evidence="6" id="KW-0520">NAD</keyword>
<dbReference type="SMART" id="SM00408">
    <property type="entry name" value="IGc2"/>
    <property type="match status" value="3"/>
</dbReference>
<keyword evidence="14" id="KW-1133">Transmembrane helix</keyword>
<comment type="function">
    <text evidence="13">Counteracts the antiviral effects of host IFN-alpha/beta and key IFN-inducible proteins involved in viral RNA degradation suxh as host OAS1. Acts as a soluble IFN-alpha receptor and thus inhibits the interaction between host IFN-alpha and its receptor.</text>
</comment>